<proteinExistence type="predicted"/>
<gene>
    <name evidence="2" type="ORF">EV690_2835</name>
</gene>
<reference evidence="2 3" key="1">
    <citation type="submission" date="2019-03" db="EMBL/GenBank/DDBJ databases">
        <title>Genomic Encyclopedia of Type Strains, Phase IV (KMG-IV): sequencing the most valuable type-strain genomes for metagenomic binning, comparative biology and taxonomic classification.</title>
        <authorList>
            <person name="Goeker M."/>
        </authorList>
    </citation>
    <scope>NUCLEOTIDE SEQUENCE [LARGE SCALE GENOMIC DNA]</scope>
    <source>
        <strain evidence="2 3">DSM 18577</strain>
    </source>
</reference>
<keyword evidence="3" id="KW-1185">Reference proteome</keyword>
<organism evidence="2 3">
    <name type="scientific">Celerinatantimonas diazotrophica</name>
    <dbReference type="NCBI Taxonomy" id="412034"/>
    <lineage>
        <taxon>Bacteria</taxon>
        <taxon>Pseudomonadati</taxon>
        <taxon>Pseudomonadota</taxon>
        <taxon>Gammaproteobacteria</taxon>
        <taxon>Celerinatantimonadaceae</taxon>
        <taxon>Celerinatantimonas</taxon>
    </lineage>
</organism>
<feature type="compositionally biased region" description="Polar residues" evidence="1">
    <location>
        <begin position="184"/>
        <end position="199"/>
    </location>
</feature>
<protein>
    <submittedName>
        <fullName evidence="2">Uncharacterized protein</fullName>
    </submittedName>
</protein>
<feature type="region of interest" description="Disordered" evidence="1">
    <location>
        <begin position="114"/>
        <end position="224"/>
    </location>
</feature>
<evidence type="ECO:0000313" key="3">
    <source>
        <dbReference type="Proteomes" id="UP000295565"/>
    </source>
</evidence>
<accession>A0A4R1J972</accession>
<feature type="compositionally biased region" description="Low complexity" evidence="1">
    <location>
        <begin position="114"/>
        <end position="131"/>
    </location>
</feature>
<feature type="compositionally biased region" description="Low complexity" evidence="1">
    <location>
        <begin position="200"/>
        <end position="211"/>
    </location>
</feature>
<sequence>MQVNNNQSVMDKLSSWMGSKAAPTQQSNNFQEQFLKLRNAGQGDLRQGLAGQQGQSANGGGLSLFGSSADKNALSHQFTQIGEGIGLGLLAAFASTNGGGLQFGTTGDKKSAAAANSATSTGNSKTKNNSTELTSMNTKNLAFGVKSDKPQGANSTPAPAAATENKANTSSQNNGNTEENNTNPVQAANNGQTAGNGQTANASAKSASSGSWNPFSNFFKDLLGSGDKTAASATAENQPNNTNTDTTA</sequence>
<evidence type="ECO:0000313" key="2">
    <source>
        <dbReference type="EMBL" id="TCK47136.1"/>
    </source>
</evidence>
<feature type="compositionally biased region" description="Polar residues" evidence="1">
    <location>
        <begin position="231"/>
        <end position="248"/>
    </location>
</feature>
<feature type="compositionally biased region" description="Low complexity" evidence="1">
    <location>
        <begin position="168"/>
        <end position="183"/>
    </location>
</feature>
<feature type="region of interest" description="Disordered" evidence="1">
    <location>
        <begin position="229"/>
        <end position="248"/>
    </location>
</feature>
<comment type="caution">
    <text evidence="2">The sequence shown here is derived from an EMBL/GenBank/DDBJ whole genome shotgun (WGS) entry which is preliminary data.</text>
</comment>
<dbReference type="EMBL" id="SMGD01000015">
    <property type="protein sequence ID" value="TCK47136.1"/>
    <property type="molecule type" value="Genomic_DNA"/>
</dbReference>
<evidence type="ECO:0000256" key="1">
    <source>
        <dbReference type="SAM" id="MobiDB-lite"/>
    </source>
</evidence>
<dbReference type="RefSeq" id="WP_131913598.1">
    <property type="nucleotide sequence ID" value="NZ_OU594967.1"/>
</dbReference>
<name>A0A4R1J972_9GAMM</name>
<dbReference type="Proteomes" id="UP000295565">
    <property type="component" value="Unassembled WGS sequence"/>
</dbReference>
<dbReference type="AlphaFoldDB" id="A0A4R1J972"/>